<dbReference type="EMBL" id="CP147404">
    <property type="protein sequence ID" value="WXB93447.1"/>
    <property type="molecule type" value="Genomic_DNA"/>
</dbReference>
<proteinExistence type="predicted"/>
<keyword evidence="2" id="KW-0732">Signal</keyword>
<evidence type="ECO:0000256" key="1">
    <source>
        <dbReference type="SAM" id="MobiDB-lite"/>
    </source>
</evidence>
<reference evidence="3 4" key="1">
    <citation type="submission" date="2024-02" db="EMBL/GenBank/DDBJ databases">
        <title>Seven novel Bacillus-like species.</title>
        <authorList>
            <person name="Liu G."/>
        </authorList>
    </citation>
    <scope>NUCLEOTIDE SEQUENCE [LARGE SCALE GENOMIC DNA]</scope>
    <source>
        <strain evidence="3 4">FJAT-52991</strain>
    </source>
</reference>
<accession>A0ABZ2N6V1</accession>
<feature type="region of interest" description="Disordered" evidence="1">
    <location>
        <begin position="24"/>
        <end position="43"/>
    </location>
</feature>
<dbReference type="PANTHER" id="PTHR42941:SF1">
    <property type="entry name" value="SLL1037 PROTEIN"/>
    <property type="match status" value="1"/>
</dbReference>
<keyword evidence="4" id="KW-1185">Reference proteome</keyword>
<dbReference type="NCBIfam" id="TIGR02122">
    <property type="entry name" value="TRAP_TAXI"/>
    <property type="match status" value="1"/>
</dbReference>
<dbReference type="InterPro" id="IPR011852">
    <property type="entry name" value="TRAP_TAXI"/>
</dbReference>
<protein>
    <submittedName>
        <fullName evidence="3">TAXI family TRAP transporter solute-binding subunit</fullName>
    </submittedName>
</protein>
<feature type="signal peptide" evidence="2">
    <location>
        <begin position="1"/>
        <end position="22"/>
    </location>
</feature>
<dbReference type="PANTHER" id="PTHR42941">
    <property type="entry name" value="SLL1037 PROTEIN"/>
    <property type="match status" value="1"/>
</dbReference>
<dbReference type="RefSeq" id="WP_338752770.1">
    <property type="nucleotide sequence ID" value="NZ_CP147404.1"/>
</dbReference>
<feature type="chain" id="PRO_5047550604" evidence="2">
    <location>
        <begin position="23"/>
        <end position="339"/>
    </location>
</feature>
<organism evidence="3 4">
    <name type="scientific">Bacillus kandeliae</name>
    <dbReference type="NCBI Taxonomy" id="3129297"/>
    <lineage>
        <taxon>Bacteria</taxon>
        <taxon>Bacillati</taxon>
        <taxon>Bacillota</taxon>
        <taxon>Bacilli</taxon>
        <taxon>Bacillales</taxon>
        <taxon>Bacillaceae</taxon>
        <taxon>Bacillus</taxon>
    </lineage>
</organism>
<sequence length="339" mass="36410">MKKYTALILLLIAILTFTTACSNTSSSKQENENDSKNNAQAEGPLAGEPVTILTGGTSGVYFQLGNALAKIYGDELGAQASAQTTGASAENTMKISKQKAELGLAMADTVSDAYKGEGNFVRSGALSNVRAVASLYPNYMQIVAPKKAGIRTLEDLKGKDVAVGALGSGTEIVAKRILQEAGITYDDMNADFLSFSEGIEGIKNGTTDAAFLSSGYPNSGIMELAATDEVEIIPVPKELTEKLQKKYPAFKVGEIPANTYKGVKDARETVLVNNLMITHKDLSDEKVYELTKTMFENLDDLRNAHNAAKQIELDKAVEELPLPLHPGAEKYYKEKGIIQ</sequence>
<dbReference type="Gene3D" id="3.40.190.10">
    <property type="entry name" value="Periplasmic binding protein-like II"/>
    <property type="match status" value="2"/>
</dbReference>
<evidence type="ECO:0000313" key="4">
    <source>
        <dbReference type="Proteomes" id="UP001387364"/>
    </source>
</evidence>
<dbReference type="PROSITE" id="PS51257">
    <property type="entry name" value="PROKAR_LIPOPROTEIN"/>
    <property type="match status" value="1"/>
</dbReference>
<dbReference type="Proteomes" id="UP001387364">
    <property type="component" value="Chromosome"/>
</dbReference>
<dbReference type="CDD" id="cd13567">
    <property type="entry name" value="PBP2_TtGluBP"/>
    <property type="match status" value="1"/>
</dbReference>
<evidence type="ECO:0000313" key="3">
    <source>
        <dbReference type="EMBL" id="WXB93447.1"/>
    </source>
</evidence>
<evidence type="ECO:0000256" key="2">
    <source>
        <dbReference type="SAM" id="SignalP"/>
    </source>
</evidence>
<dbReference type="SUPFAM" id="SSF53850">
    <property type="entry name" value="Periplasmic binding protein-like II"/>
    <property type="match status" value="1"/>
</dbReference>
<gene>
    <name evidence="3" type="ORF">WDJ61_01895</name>
</gene>
<dbReference type="Pfam" id="PF16868">
    <property type="entry name" value="NMT1_3"/>
    <property type="match status" value="1"/>
</dbReference>
<name>A0ABZ2N6V1_9BACI</name>